<protein>
    <submittedName>
        <fullName evidence="1">Tigger transposable element-derived protein 4</fullName>
    </submittedName>
</protein>
<accession>A0A0C2MRV4</accession>
<proteinExistence type="predicted"/>
<comment type="caution">
    <text evidence="1">The sequence shown here is derived from an EMBL/GenBank/DDBJ whole genome shotgun (WGS) entry which is preliminary data.</text>
</comment>
<evidence type="ECO:0000313" key="1">
    <source>
        <dbReference type="EMBL" id="KII69996.1"/>
    </source>
</evidence>
<dbReference type="AlphaFoldDB" id="A0A0C2MRV4"/>
<dbReference type="EMBL" id="JWZT01002217">
    <property type="protein sequence ID" value="KII69996.1"/>
    <property type="molecule type" value="Genomic_DNA"/>
</dbReference>
<gene>
    <name evidence="1" type="ORF">RF11_02305</name>
</gene>
<evidence type="ECO:0000313" key="2">
    <source>
        <dbReference type="Proteomes" id="UP000031668"/>
    </source>
</evidence>
<dbReference type="OMA" id="NGFCAND"/>
<name>A0A0C2MRV4_THEKT</name>
<reference evidence="1 2" key="1">
    <citation type="journal article" date="2014" name="Genome Biol. Evol.">
        <title>The genome of the myxosporean Thelohanellus kitauei shows adaptations to nutrient acquisition within its fish host.</title>
        <authorList>
            <person name="Yang Y."/>
            <person name="Xiong J."/>
            <person name="Zhou Z."/>
            <person name="Huo F."/>
            <person name="Miao W."/>
            <person name="Ran C."/>
            <person name="Liu Y."/>
            <person name="Zhang J."/>
            <person name="Feng J."/>
            <person name="Wang M."/>
            <person name="Wang M."/>
            <person name="Wang L."/>
            <person name="Yao B."/>
        </authorList>
    </citation>
    <scope>NUCLEOTIDE SEQUENCE [LARGE SCALE GENOMIC DNA]</scope>
    <source>
        <strain evidence="1">Wuqing</strain>
    </source>
</reference>
<keyword evidence="2" id="KW-1185">Reference proteome</keyword>
<dbReference type="Proteomes" id="UP000031668">
    <property type="component" value="Unassembled WGS sequence"/>
</dbReference>
<organism evidence="1 2">
    <name type="scientific">Thelohanellus kitauei</name>
    <name type="common">Myxosporean</name>
    <dbReference type="NCBI Taxonomy" id="669202"/>
    <lineage>
        <taxon>Eukaryota</taxon>
        <taxon>Metazoa</taxon>
        <taxon>Cnidaria</taxon>
        <taxon>Myxozoa</taxon>
        <taxon>Myxosporea</taxon>
        <taxon>Bivalvulida</taxon>
        <taxon>Platysporina</taxon>
        <taxon>Myxobolidae</taxon>
        <taxon>Thelohanellus</taxon>
    </lineage>
</organism>
<dbReference type="OrthoDB" id="9909311at2759"/>
<sequence>MHTQKTTTQGRRCSRSTPLVLKCHELPVVNQWSLLKEKVKQLAQDLNVRDFDSNNGSLERWKERNNIKFKKLNGEKQDAFYFGAESWIRDAPPAVIKDYEAKDIFNPDETGLYSPAMPEETLSFKNSETAACKMA</sequence>